<keyword evidence="1" id="KW-0472">Membrane</keyword>
<feature type="transmembrane region" description="Helical" evidence="1">
    <location>
        <begin position="6"/>
        <end position="26"/>
    </location>
</feature>
<feature type="transmembrane region" description="Helical" evidence="1">
    <location>
        <begin position="89"/>
        <end position="107"/>
    </location>
</feature>
<dbReference type="AlphaFoldDB" id="A0A2U4FRZ8"/>
<proteinExistence type="predicted"/>
<feature type="transmembrane region" description="Helical" evidence="1">
    <location>
        <begin position="47"/>
        <end position="66"/>
    </location>
</feature>
<keyword evidence="1" id="KW-1133">Transmembrane helix</keyword>
<dbReference type="OrthoDB" id="192868at2"/>
<evidence type="ECO:0000313" key="3">
    <source>
        <dbReference type="EMBL" id="EKV58043.1"/>
    </source>
</evidence>
<accession>A0A2U4FRZ8</accession>
<dbReference type="InterPro" id="IPR025328">
    <property type="entry name" value="DUF4234"/>
</dbReference>
<dbReference type="RefSeq" id="WP_008721789.1">
    <property type="nucleotide sequence ID" value="NZ_JH994110.1"/>
</dbReference>
<protein>
    <recommendedName>
        <fullName evidence="2">DUF4234 domain-containing protein</fullName>
    </recommendedName>
</protein>
<reference evidence="3 4" key="1">
    <citation type="submission" date="2012-07" db="EMBL/GenBank/DDBJ databases">
        <title>Genome sequence of Brachyspira sp. 30446, isolated from a pig with mucohaemorrhagic colitis.</title>
        <authorList>
            <person name="Rubin J.E."/>
            <person name="Fernando C."/>
            <person name="Harding J.C.S."/>
            <person name="Hill J.E."/>
        </authorList>
    </citation>
    <scope>NUCLEOTIDE SEQUENCE [LARGE SCALE GENOMIC DNA]</scope>
    <source>
        <strain evidence="3 4">30446</strain>
    </source>
</reference>
<feature type="domain" description="DUF4234" evidence="2">
    <location>
        <begin position="7"/>
        <end position="70"/>
    </location>
</feature>
<comment type="caution">
    <text evidence="3">The sequence shown here is derived from an EMBL/GenBank/DDBJ whole genome shotgun (WGS) entry which is preliminary data.</text>
</comment>
<organism evidence="3 4">
    <name type="scientific">Brachyspira hampsonii 30446</name>
    <dbReference type="NCBI Taxonomy" id="1289135"/>
    <lineage>
        <taxon>Bacteria</taxon>
        <taxon>Pseudomonadati</taxon>
        <taxon>Spirochaetota</taxon>
        <taxon>Spirochaetia</taxon>
        <taxon>Brachyspirales</taxon>
        <taxon>Brachyspiraceae</taxon>
        <taxon>Brachyspira</taxon>
    </lineage>
</organism>
<sequence length="133" mass="15310">MKKGIVRSVPMVVILSLVTCGIYYLYWIYKTTDEIKNFMEREDINPALELILVLVTCNIYSLYWYYKYGKIVYLEMTAKAGMDNSEDSSSLLVILGFLVYVVAAAILQDKLNTIWNSIDDTENTTTYNDIESN</sequence>
<dbReference type="EMBL" id="ALNZ01000009">
    <property type="protein sequence ID" value="EKV58043.1"/>
    <property type="molecule type" value="Genomic_DNA"/>
</dbReference>
<dbReference type="Proteomes" id="UP000011663">
    <property type="component" value="Unassembled WGS sequence"/>
</dbReference>
<dbReference type="GeneID" id="66486853"/>
<evidence type="ECO:0000259" key="2">
    <source>
        <dbReference type="Pfam" id="PF14018"/>
    </source>
</evidence>
<name>A0A2U4FRZ8_9SPIR</name>
<gene>
    <name evidence="3" type="ORF">A966_01948</name>
</gene>
<evidence type="ECO:0000256" key="1">
    <source>
        <dbReference type="SAM" id="Phobius"/>
    </source>
</evidence>
<dbReference type="STRING" id="1289135.A966_01948"/>
<keyword evidence="1" id="KW-0812">Transmembrane</keyword>
<evidence type="ECO:0000313" key="4">
    <source>
        <dbReference type="Proteomes" id="UP000011663"/>
    </source>
</evidence>
<dbReference type="Pfam" id="PF14018">
    <property type="entry name" value="DUF4234"/>
    <property type="match status" value="1"/>
</dbReference>